<feature type="region of interest" description="Disordered" evidence="9">
    <location>
        <begin position="547"/>
        <end position="573"/>
    </location>
</feature>
<feature type="region of interest" description="Disordered" evidence="9">
    <location>
        <begin position="408"/>
        <end position="452"/>
    </location>
</feature>
<dbReference type="AlphaFoldDB" id="A0AAD7EJW4"/>
<accession>A0AAD7EJW4</accession>
<evidence type="ECO:0000256" key="4">
    <source>
        <dbReference type="ARBA" id="ARBA00022723"/>
    </source>
</evidence>
<dbReference type="InterPro" id="IPR011993">
    <property type="entry name" value="PH-like_dom_sf"/>
</dbReference>
<evidence type="ECO:0000259" key="10">
    <source>
        <dbReference type="PROSITE" id="PS50003"/>
    </source>
</evidence>
<feature type="domain" description="PH" evidence="10">
    <location>
        <begin position="342"/>
        <end position="514"/>
    </location>
</feature>
<dbReference type="GO" id="GO:0005085">
    <property type="term" value="F:guanyl-nucleotide exchange factor activity"/>
    <property type="evidence" value="ECO:0007669"/>
    <property type="project" value="UniProtKB-KW"/>
</dbReference>
<dbReference type="SMART" id="SM00233">
    <property type="entry name" value="PH"/>
    <property type="match status" value="1"/>
</dbReference>
<dbReference type="PANTHER" id="PTHR12673:SF159">
    <property type="entry name" value="LD03170P"/>
    <property type="match status" value="1"/>
</dbReference>
<dbReference type="Proteomes" id="UP001218218">
    <property type="component" value="Unassembled WGS sequence"/>
</dbReference>
<dbReference type="InterPro" id="IPR017455">
    <property type="entry name" value="Znf_FYVE-rel"/>
</dbReference>
<dbReference type="PROSITE" id="PS50003">
    <property type="entry name" value="PH_DOMAIN"/>
    <property type="match status" value="1"/>
</dbReference>
<evidence type="ECO:0000256" key="3">
    <source>
        <dbReference type="ARBA" id="ARBA00022658"/>
    </source>
</evidence>
<comment type="caution">
    <text evidence="13">The sequence shown here is derived from an EMBL/GenBank/DDBJ whole genome shotgun (WGS) entry which is preliminary data.</text>
</comment>
<feature type="region of interest" description="Disordered" evidence="9">
    <location>
        <begin position="794"/>
        <end position="952"/>
    </location>
</feature>
<keyword evidence="6" id="KW-0862">Zinc</keyword>
<evidence type="ECO:0000259" key="12">
    <source>
        <dbReference type="PROSITE" id="PS50178"/>
    </source>
</evidence>
<dbReference type="GO" id="GO:0005856">
    <property type="term" value="C:cytoskeleton"/>
    <property type="evidence" value="ECO:0007669"/>
    <property type="project" value="UniProtKB-SubCell"/>
</dbReference>
<evidence type="ECO:0000256" key="6">
    <source>
        <dbReference type="ARBA" id="ARBA00022833"/>
    </source>
</evidence>
<comment type="subcellular location">
    <subcellularLocation>
        <location evidence="1">Cytoplasm</location>
        <location evidence="1">Cytoskeleton</location>
    </subcellularLocation>
</comment>
<feature type="region of interest" description="Disordered" evidence="9">
    <location>
        <begin position="747"/>
        <end position="773"/>
    </location>
</feature>
<feature type="compositionally biased region" description="Polar residues" evidence="9">
    <location>
        <begin position="858"/>
        <end position="867"/>
    </location>
</feature>
<dbReference type="Gene3D" id="1.20.900.10">
    <property type="entry name" value="Dbl homology (DH) domain"/>
    <property type="match status" value="1"/>
</dbReference>
<keyword evidence="7" id="KW-0206">Cytoskeleton</keyword>
<dbReference type="InterPro" id="IPR001849">
    <property type="entry name" value="PH_domain"/>
</dbReference>
<dbReference type="InterPro" id="IPR000219">
    <property type="entry name" value="DH_dom"/>
</dbReference>
<dbReference type="CDD" id="cd00160">
    <property type="entry name" value="RhoGEF"/>
    <property type="match status" value="1"/>
</dbReference>
<evidence type="ECO:0000259" key="11">
    <source>
        <dbReference type="PROSITE" id="PS50010"/>
    </source>
</evidence>
<evidence type="ECO:0000256" key="7">
    <source>
        <dbReference type="ARBA" id="ARBA00023212"/>
    </source>
</evidence>
<dbReference type="PROSITE" id="PS50010">
    <property type="entry name" value="DH_2"/>
    <property type="match status" value="1"/>
</dbReference>
<dbReference type="GO" id="GO:0005737">
    <property type="term" value="C:cytoplasm"/>
    <property type="evidence" value="ECO:0007669"/>
    <property type="project" value="TreeGrafter"/>
</dbReference>
<sequence length="952" mass="104442">MAAIDQSSYAVAFPTTDKNYQPAPRPRPPHLPFRRISLPTNPRHRESVVSVASFDSLAEEGDSPVTPSLPAVMRNLSSPNNNNQRRSKVRPTSSRRPTKQLDARETKRRKVIQEFYETEKAYVDGLELIYSHFLTPIIASLETPQPLLQRSDLASVFSNFVDIWNLHRAFYASLSDLLSSSPPDAAPPPLSPVLLSHFPYLSLYNPFVTAFPSTISAMANLTSPPSAYHPAPHPQYSPAFAAYLRAQEADPRCGKLKLRDWLLTIVQRCPRYLLLLKDLIGCTEPDDPEHAQLVAVHALVSKITLTLNTSIHTHAQTLALLALQRATPSLPANFQLIAPGRALVRRGPLAHVERGKAAPREREFLLFSDCLVWLEAEDGGGTAPESPVRPLMVRSRSKSEAELPLLRNAGEGVSPGAGANANAAPAPSPRKSAYHHPVSRMKRRHASTGAGDEGRWAYKGRAALVDLEVVVSAPRELGEERRLEVLSPEGSFVLYADSEEERDAWTEAIRQTKAQLFVALNATHPDSTLTSSASTAHLRRSLQALPFPPSDERLTLHQGKHPKGKDKQRRERRGRVEHWVPAIWIPDEKTEGCMRCGRPFGWRRRRHHCRLCGRCVCAACSERTFFITDPNAPQGAGASKPARACNACYETVFPLLDSPAEDDEAHAAGLLDAAHAGTLTNSLSNFPSWLSMPSLPLASTTEALMAIDRGRGAPSAAQQRQAAKFERLLRRGGGEAYAYAGSAEWDGEGGGGEVEMGSRERVRMVRSPPPRPRSYVQILEDFEENNARFAAVQEEDADAGADADSSASGPGSRASSRPQTVVDLNDAEEEEELLFAPPRRREDTARRNKRFSLPAVALQTTSVTARTQAPGPEGRDGQGQGQGRAPRAKRFSLVLGTRHHQHQPSRTQSEMVLGRGRIEEEDAQEGAPELGKGVAAGRLSELLGRQRPQRAV</sequence>
<keyword evidence="2" id="KW-0963">Cytoplasm</keyword>
<dbReference type="Pfam" id="PF01363">
    <property type="entry name" value="FYVE"/>
    <property type="match status" value="1"/>
</dbReference>
<keyword evidence="5 8" id="KW-0863">Zinc-finger</keyword>
<organism evidence="13 14">
    <name type="scientific">Mycena albidolilacea</name>
    <dbReference type="NCBI Taxonomy" id="1033008"/>
    <lineage>
        <taxon>Eukaryota</taxon>
        <taxon>Fungi</taxon>
        <taxon>Dikarya</taxon>
        <taxon>Basidiomycota</taxon>
        <taxon>Agaricomycotina</taxon>
        <taxon>Agaricomycetes</taxon>
        <taxon>Agaricomycetidae</taxon>
        <taxon>Agaricales</taxon>
        <taxon>Marasmiineae</taxon>
        <taxon>Mycenaceae</taxon>
        <taxon>Mycena</taxon>
    </lineage>
</organism>
<feature type="compositionally biased region" description="Low complexity" evidence="9">
    <location>
        <begin position="414"/>
        <end position="425"/>
    </location>
</feature>
<reference evidence="13" key="1">
    <citation type="submission" date="2023-03" db="EMBL/GenBank/DDBJ databases">
        <title>Massive genome expansion in bonnet fungi (Mycena s.s.) driven by repeated elements and novel gene families across ecological guilds.</title>
        <authorList>
            <consortium name="Lawrence Berkeley National Laboratory"/>
            <person name="Harder C.B."/>
            <person name="Miyauchi S."/>
            <person name="Viragh M."/>
            <person name="Kuo A."/>
            <person name="Thoen E."/>
            <person name="Andreopoulos B."/>
            <person name="Lu D."/>
            <person name="Skrede I."/>
            <person name="Drula E."/>
            <person name="Henrissat B."/>
            <person name="Morin E."/>
            <person name="Kohler A."/>
            <person name="Barry K."/>
            <person name="LaButti K."/>
            <person name="Morin E."/>
            <person name="Salamov A."/>
            <person name="Lipzen A."/>
            <person name="Mereny Z."/>
            <person name="Hegedus B."/>
            <person name="Baldrian P."/>
            <person name="Stursova M."/>
            <person name="Weitz H."/>
            <person name="Taylor A."/>
            <person name="Grigoriev I.V."/>
            <person name="Nagy L.G."/>
            <person name="Martin F."/>
            <person name="Kauserud H."/>
        </authorList>
    </citation>
    <scope>NUCLEOTIDE SEQUENCE</scope>
    <source>
        <strain evidence="13">CBHHK002</strain>
    </source>
</reference>
<dbReference type="Gene3D" id="2.30.29.30">
    <property type="entry name" value="Pleckstrin-homology domain (PH domain)/Phosphotyrosine-binding domain (PTB)"/>
    <property type="match status" value="1"/>
</dbReference>
<dbReference type="SUPFAM" id="SSF57903">
    <property type="entry name" value="FYVE/PHD zinc finger"/>
    <property type="match status" value="1"/>
</dbReference>
<keyword evidence="14" id="KW-1185">Reference proteome</keyword>
<feature type="domain" description="DH" evidence="11">
    <location>
        <begin position="107"/>
        <end position="310"/>
    </location>
</feature>
<protein>
    <submittedName>
        <fullName evidence="13">Uncharacterized protein</fullName>
    </submittedName>
</protein>
<evidence type="ECO:0000313" key="13">
    <source>
        <dbReference type="EMBL" id="KAJ7330433.1"/>
    </source>
</evidence>
<dbReference type="PANTHER" id="PTHR12673">
    <property type="entry name" value="FACIOGENITAL DYSPLASIA PROTEIN"/>
    <property type="match status" value="1"/>
</dbReference>
<dbReference type="Gene3D" id="3.30.40.10">
    <property type="entry name" value="Zinc/RING finger domain, C3HC4 (zinc finger)"/>
    <property type="match status" value="1"/>
</dbReference>
<name>A0AAD7EJW4_9AGAR</name>
<evidence type="ECO:0000256" key="2">
    <source>
        <dbReference type="ARBA" id="ARBA00022490"/>
    </source>
</evidence>
<feature type="compositionally biased region" description="Basic residues" evidence="9">
    <location>
        <begin position="432"/>
        <end position="446"/>
    </location>
</feature>
<dbReference type="Pfam" id="PF00621">
    <property type="entry name" value="RhoGEF"/>
    <property type="match status" value="1"/>
</dbReference>
<dbReference type="SMART" id="SM00064">
    <property type="entry name" value="FYVE"/>
    <property type="match status" value="1"/>
</dbReference>
<evidence type="ECO:0000256" key="9">
    <source>
        <dbReference type="SAM" id="MobiDB-lite"/>
    </source>
</evidence>
<feature type="region of interest" description="Disordered" evidence="9">
    <location>
        <begin position="1"/>
        <end position="106"/>
    </location>
</feature>
<dbReference type="EMBL" id="JARIHO010000037">
    <property type="protein sequence ID" value="KAJ7330433.1"/>
    <property type="molecule type" value="Genomic_DNA"/>
</dbReference>
<feature type="compositionally biased region" description="Polar residues" evidence="9">
    <location>
        <begin position="75"/>
        <end position="95"/>
    </location>
</feature>
<dbReference type="SUPFAM" id="SSF50729">
    <property type="entry name" value="PH domain-like"/>
    <property type="match status" value="1"/>
</dbReference>
<keyword evidence="3" id="KW-0344">Guanine-nucleotide releasing factor</keyword>
<dbReference type="InterPro" id="IPR013083">
    <property type="entry name" value="Znf_RING/FYVE/PHD"/>
</dbReference>
<dbReference type="PROSITE" id="PS50178">
    <property type="entry name" value="ZF_FYVE"/>
    <property type="match status" value="1"/>
</dbReference>
<feature type="compositionally biased region" description="Low complexity" evidence="9">
    <location>
        <begin position="802"/>
        <end position="818"/>
    </location>
</feature>
<dbReference type="SUPFAM" id="SSF48065">
    <property type="entry name" value="DBL homology domain (DH-domain)"/>
    <property type="match status" value="1"/>
</dbReference>
<keyword evidence="4" id="KW-0479">Metal-binding</keyword>
<gene>
    <name evidence="13" type="ORF">DFH08DRAFT_1022692</name>
</gene>
<proteinExistence type="predicted"/>
<dbReference type="GO" id="GO:0008270">
    <property type="term" value="F:zinc ion binding"/>
    <property type="evidence" value="ECO:0007669"/>
    <property type="project" value="UniProtKB-KW"/>
</dbReference>
<dbReference type="InterPro" id="IPR035899">
    <property type="entry name" value="DBL_dom_sf"/>
</dbReference>
<evidence type="ECO:0000313" key="14">
    <source>
        <dbReference type="Proteomes" id="UP001218218"/>
    </source>
</evidence>
<dbReference type="InterPro" id="IPR011011">
    <property type="entry name" value="Znf_FYVE_PHD"/>
</dbReference>
<feature type="compositionally biased region" description="Basic residues" evidence="9">
    <location>
        <begin position="558"/>
        <end position="573"/>
    </location>
</feature>
<dbReference type="InterPro" id="IPR000306">
    <property type="entry name" value="Znf_FYVE"/>
</dbReference>
<evidence type="ECO:0000256" key="8">
    <source>
        <dbReference type="PROSITE-ProRule" id="PRU00091"/>
    </source>
</evidence>
<dbReference type="SMART" id="SM00325">
    <property type="entry name" value="RhoGEF"/>
    <property type="match status" value="1"/>
</dbReference>
<evidence type="ECO:0000256" key="1">
    <source>
        <dbReference type="ARBA" id="ARBA00004245"/>
    </source>
</evidence>
<dbReference type="InterPro" id="IPR051092">
    <property type="entry name" value="FYVE_RhoGEF_PH"/>
</dbReference>
<evidence type="ECO:0000256" key="5">
    <source>
        <dbReference type="ARBA" id="ARBA00022771"/>
    </source>
</evidence>
<feature type="domain" description="FYVE-type" evidence="12">
    <location>
        <begin position="587"/>
        <end position="653"/>
    </location>
</feature>